<evidence type="ECO:0008006" key="3">
    <source>
        <dbReference type="Google" id="ProtNLM"/>
    </source>
</evidence>
<organism evidence="1 2">
    <name type="scientific">Candidatus Limenecus avicola</name>
    <dbReference type="NCBI Taxonomy" id="2840847"/>
    <lineage>
        <taxon>Bacteria</taxon>
        <taxon>Bacillati</taxon>
        <taxon>Bacillota</taxon>
        <taxon>Clostridia</taxon>
        <taxon>Eubacteriales</taxon>
        <taxon>Clostridiaceae</taxon>
        <taxon>Clostridiaceae incertae sedis</taxon>
        <taxon>Candidatus Limenecus</taxon>
    </lineage>
</organism>
<evidence type="ECO:0000313" key="2">
    <source>
        <dbReference type="Proteomes" id="UP000886748"/>
    </source>
</evidence>
<evidence type="ECO:0000313" key="1">
    <source>
        <dbReference type="EMBL" id="HIU91702.1"/>
    </source>
</evidence>
<dbReference type="AlphaFoldDB" id="A0A9D1MYU8"/>
<dbReference type="EMBL" id="DVOD01000008">
    <property type="protein sequence ID" value="HIU91702.1"/>
    <property type="molecule type" value="Genomic_DNA"/>
</dbReference>
<proteinExistence type="predicted"/>
<dbReference type="InterPro" id="IPR027271">
    <property type="entry name" value="Acetolactate_synth/TF_NikR_C"/>
</dbReference>
<protein>
    <recommendedName>
        <fullName evidence="3">Iron-only hydrogenase system regulator</fullName>
    </recommendedName>
</protein>
<gene>
    <name evidence="1" type="ORF">IAD26_01060</name>
</gene>
<sequence length="80" mass="9045">MTTIIGIKISNRLESAVSVQEILTKYGCIIKTRIGLHEEINGQCSPRGLILLEIINDEESIKIANELCDIEEIEIQQMKF</sequence>
<dbReference type="SUPFAM" id="SSF55021">
    <property type="entry name" value="ACT-like"/>
    <property type="match status" value="1"/>
</dbReference>
<name>A0A9D1MYU8_9CLOT</name>
<accession>A0A9D1MYU8</accession>
<dbReference type="Proteomes" id="UP000886748">
    <property type="component" value="Unassembled WGS sequence"/>
</dbReference>
<reference evidence="1" key="2">
    <citation type="journal article" date="2021" name="PeerJ">
        <title>Extensive microbial diversity within the chicken gut microbiome revealed by metagenomics and culture.</title>
        <authorList>
            <person name="Gilroy R."/>
            <person name="Ravi A."/>
            <person name="Getino M."/>
            <person name="Pursley I."/>
            <person name="Horton D.L."/>
            <person name="Alikhan N.F."/>
            <person name="Baker D."/>
            <person name="Gharbi K."/>
            <person name="Hall N."/>
            <person name="Watson M."/>
            <person name="Adriaenssens E.M."/>
            <person name="Foster-Nyarko E."/>
            <person name="Jarju S."/>
            <person name="Secka A."/>
            <person name="Antonio M."/>
            <person name="Oren A."/>
            <person name="Chaudhuri R.R."/>
            <person name="La Ragione R."/>
            <person name="Hildebrand F."/>
            <person name="Pallen M.J."/>
        </authorList>
    </citation>
    <scope>NUCLEOTIDE SEQUENCE</scope>
    <source>
        <strain evidence="1">CHK154-7741</strain>
    </source>
</reference>
<dbReference type="Gene3D" id="3.30.70.1150">
    <property type="entry name" value="ACT-like. Chain A, domain 2"/>
    <property type="match status" value="1"/>
</dbReference>
<comment type="caution">
    <text evidence="1">The sequence shown here is derived from an EMBL/GenBank/DDBJ whole genome shotgun (WGS) entry which is preliminary data.</text>
</comment>
<dbReference type="InterPro" id="IPR045865">
    <property type="entry name" value="ACT-like_dom_sf"/>
</dbReference>
<reference evidence="1" key="1">
    <citation type="submission" date="2020-10" db="EMBL/GenBank/DDBJ databases">
        <authorList>
            <person name="Gilroy R."/>
        </authorList>
    </citation>
    <scope>NUCLEOTIDE SEQUENCE</scope>
    <source>
        <strain evidence="1">CHK154-7741</strain>
    </source>
</reference>